<dbReference type="EMBL" id="KB445573">
    <property type="protein sequence ID" value="EMD93776.1"/>
    <property type="molecule type" value="Genomic_DNA"/>
</dbReference>
<dbReference type="OMA" id="WDRQHEP"/>
<keyword evidence="2" id="KW-1185">Reference proteome</keyword>
<dbReference type="OrthoDB" id="3659462at2759"/>
<organism evidence="1 2">
    <name type="scientific">Cochliobolus heterostrophus (strain C5 / ATCC 48332 / race O)</name>
    <name type="common">Southern corn leaf blight fungus</name>
    <name type="synonym">Bipolaris maydis</name>
    <dbReference type="NCBI Taxonomy" id="701091"/>
    <lineage>
        <taxon>Eukaryota</taxon>
        <taxon>Fungi</taxon>
        <taxon>Dikarya</taxon>
        <taxon>Ascomycota</taxon>
        <taxon>Pezizomycotina</taxon>
        <taxon>Dothideomycetes</taxon>
        <taxon>Pleosporomycetidae</taxon>
        <taxon>Pleosporales</taxon>
        <taxon>Pleosporineae</taxon>
        <taxon>Pleosporaceae</taxon>
        <taxon>Bipolaris</taxon>
    </lineage>
</organism>
<reference evidence="1 2" key="1">
    <citation type="journal article" date="2012" name="PLoS Pathog.">
        <title>Diverse lifestyles and strategies of plant pathogenesis encoded in the genomes of eighteen Dothideomycetes fungi.</title>
        <authorList>
            <person name="Ohm R.A."/>
            <person name="Feau N."/>
            <person name="Henrissat B."/>
            <person name="Schoch C.L."/>
            <person name="Horwitz B.A."/>
            <person name="Barry K.W."/>
            <person name="Condon B.J."/>
            <person name="Copeland A.C."/>
            <person name="Dhillon B."/>
            <person name="Glaser F."/>
            <person name="Hesse C.N."/>
            <person name="Kosti I."/>
            <person name="LaButti K."/>
            <person name="Lindquist E.A."/>
            <person name="Lucas S."/>
            <person name="Salamov A.A."/>
            <person name="Bradshaw R.E."/>
            <person name="Ciuffetti L."/>
            <person name="Hamelin R.C."/>
            <person name="Kema G.H.J."/>
            <person name="Lawrence C."/>
            <person name="Scott J.A."/>
            <person name="Spatafora J.W."/>
            <person name="Turgeon B.G."/>
            <person name="de Wit P.J.G.M."/>
            <person name="Zhong S."/>
            <person name="Goodwin S.B."/>
            <person name="Grigoriev I.V."/>
        </authorList>
    </citation>
    <scope>NUCLEOTIDE SEQUENCE [LARGE SCALE GENOMIC DNA]</scope>
    <source>
        <strain evidence="2">C5 / ATCC 48332 / race O</strain>
    </source>
</reference>
<sequence length="229" mass="26365">MTQNPKRALTASAYQQLAPPTYYRTGPYPPNVSHGMQIPQLRHATQPLITSRPADIGMGAQITTRDDRAISKTWHDEWDTEPRPFGPRRPLALLNQPVQINLRTHPRNAKRVYLNHWDRQHEPNGTTAQRLVIQKKQDRMERRTMLLRAEQQEERRREVKQAAMNADVVDLTGDSTSNEKGPWRHDSVGHARRFTPGVIHGNYRSQCCPRLSLQMSEMYVVGLGMRAFS</sequence>
<accession>M2UJD7</accession>
<name>M2UJD7_COCH5</name>
<dbReference type="Proteomes" id="UP000016936">
    <property type="component" value="Unassembled WGS sequence"/>
</dbReference>
<protein>
    <submittedName>
        <fullName evidence="1">Uncharacterized protein</fullName>
    </submittedName>
</protein>
<dbReference type="HOGENOM" id="CLU_1309908_0_0_1"/>
<gene>
    <name evidence="1" type="ORF">COCHEDRAFT_1020660</name>
</gene>
<dbReference type="AlphaFoldDB" id="M2UJD7"/>
<reference evidence="2" key="2">
    <citation type="journal article" date="2013" name="PLoS Genet.">
        <title>Comparative genome structure, secondary metabolite, and effector coding capacity across Cochliobolus pathogens.</title>
        <authorList>
            <person name="Condon B.J."/>
            <person name="Leng Y."/>
            <person name="Wu D."/>
            <person name="Bushley K.E."/>
            <person name="Ohm R.A."/>
            <person name="Otillar R."/>
            <person name="Martin J."/>
            <person name="Schackwitz W."/>
            <person name="Grimwood J."/>
            <person name="MohdZainudin N."/>
            <person name="Xue C."/>
            <person name="Wang R."/>
            <person name="Manning V.A."/>
            <person name="Dhillon B."/>
            <person name="Tu Z.J."/>
            <person name="Steffenson B.J."/>
            <person name="Salamov A."/>
            <person name="Sun H."/>
            <person name="Lowry S."/>
            <person name="LaButti K."/>
            <person name="Han J."/>
            <person name="Copeland A."/>
            <person name="Lindquist E."/>
            <person name="Barry K."/>
            <person name="Schmutz J."/>
            <person name="Baker S.E."/>
            <person name="Ciuffetti L.M."/>
            <person name="Grigoriev I.V."/>
            <person name="Zhong S."/>
            <person name="Turgeon B.G."/>
        </authorList>
    </citation>
    <scope>NUCLEOTIDE SEQUENCE [LARGE SCALE GENOMIC DNA]</scope>
    <source>
        <strain evidence="2">C5 / ATCC 48332 / race O</strain>
    </source>
</reference>
<evidence type="ECO:0000313" key="1">
    <source>
        <dbReference type="EMBL" id="EMD93776.1"/>
    </source>
</evidence>
<evidence type="ECO:0000313" key="2">
    <source>
        <dbReference type="Proteomes" id="UP000016936"/>
    </source>
</evidence>
<proteinExistence type="predicted"/>